<evidence type="ECO:0000259" key="2">
    <source>
        <dbReference type="Pfam" id="PF04909"/>
    </source>
</evidence>
<reference evidence="4" key="1">
    <citation type="journal article" date="2019" name="Int. J. Syst. Evol. Microbiol.">
        <title>The Global Catalogue of Microorganisms (GCM) 10K type strain sequencing project: providing services to taxonomists for standard genome sequencing and annotation.</title>
        <authorList>
            <consortium name="The Broad Institute Genomics Platform"/>
            <consortium name="The Broad Institute Genome Sequencing Center for Infectious Disease"/>
            <person name="Wu L."/>
            <person name="Ma J."/>
        </authorList>
    </citation>
    <scope>NUCLEOTIDE SEQUENCE [LARGE SCALE GENOMIC DNA]</scope>
    <source>
        <strain evidence="4">KCTC 12847</strain>
    </source>
</reference>
<dbReference type="InterPro" id="IPR052358">
    <property type="entry name" value="Aro_Compnd_Degr_Hydrolases"/>
</dbReference>
<accession>A0ABV7M0A8</accession>
<gene>
    <name evidence="3" type="ORF">ACFOEI_09575</name>
</gene>
<evidence type="ECO:0000313" key="3">
    <source>
        <dbReference type="EMBL" id="MFC3292321.1"/>
    </source>
</evidence>
<protein>
    <submittedName>
        <fullName evidence="3">Amidohydrolase family protein</fullName>
    </submittedName>
</protein>
<name>A0ABV7M0A8_9GAMM</name>
<dbReference type="PANTHER" id="PTHR35563:SF2">
    <property type="entry name" value="BARREL METAL-DEPENDENT HYDROLASE, PUTATIVE (AFU_ORTHOLOGUE AFUA_1G16240)-RELATED"/>
    <property type="match status" value="1"/>
</dbReference>
<feature type="region of interest" description="Disordered" evidence="1">
    <location>
        <begin position="1"/>
        <end position="21"/>
    </location>
</feature>
<evidence type="ECO:0000313" key="4">
    <source>
        <dbReference type="Proteomes" id="UP001595640"/>
    </source>
</evidence>
<dbReference type="InterPro" id="IPR006680">
    <property type="entry name" value="Amidohydro-rel"/>
</dbReference>
<comment type="caution">
    <text evidence="3">The sequence shown here is derived from an EMBL/GenBank/DDBJ whole genome shotgun (WGS) entry which is preliminary data.</text>
</comment>
<dbReference type="PANTHER" id="PTHR35563">
    <property type="entry name" value="BARREL METAL-DEPENDENT HYDROLASE, PUTATIVE (AFU_ORTHOLOGUE AFUA_1G16240)-RELATED"/>
    <property type="match status" value="1"/>
</dbReference>
<dbReference type="Gene3D" id="3.20.20.140">
    <property type="entry name" value="Metal-dependent hydrolases"/>
    <property type="match status" value="1"/>
</dbReference>
<dbReference type="EMBL" id="JBHRUH010000015">
    <property type="protein sequence ID" value="MFC3292321.1"/>
    <property type="molecule type" value="Genomic_DNA"/>
</dbReference>
<dbReference type="InterPro" id="IPR032466">
    <property type="entry name" value="Metal_Hydrolase"/>
</dbReference>
<organism evidence="3 4">
    <name type="scientific">Modicisalibacter luteus</name>
    <dbReference type="NCBI Taxonomy" id="453962"/>
    <lineage>
        <taxon>Bacteria</taxon>
        <taxon>Pseudomonadati</taxon>
        <taxon>Pseudomonadota</taxon>
        <taxon>Gammaproteobacteria</taxon>
        <taxon>Oceanospirillales</taxon>
        <taxon>Halomonadaceae</taxon>
        <taxon>Modicisalibacter</taxon>
    </lineage>
</organism>
<keyword evidence="4" id="KW-1185">Reference proteome</keyword>
<dbReference type="RefSeq" id="WP_019017929.1">
    <property type="nucleotide sequence ID" value="NZ_BMXD01000002.1"/>
</dbReference>
<dbReference type="Proteomes" id="UP001595640">
    <property type="component" value="Unassembled WGS sequence"/>
</dbReference>
<proteinExistence type="predicted"/>
<sequence>MSVSDIPANTRPLDGPAPVLKAPPGATDCHIHIYLPGFEAQPGGPAIPELATVEDYRQVQRRLSLERVVVTQPNAYQLDNRALLQALDMFGTQTARGIAAVTPDTPQHELEDWHARGVRGARIMQLPGGAVKIDRMLDVERVIKPLGWHLMVQFNGRHLDDYVDELRKIEGEYIIDHIGKFMDPVPADDARVDEILRLLDKGNAWFKVCAGYEASVTGGPRYEDIGAIARRVIAHAPDRILWGSNWPHVGVPRSQYPDDAEQLDVLLHWAEPDVQKKILVDNPARLYGF</sequence>
<feature type="domain" description="Amidohydrolase-related" evidence="2">
    <location>
        <begin position="28"/>
        <end position="289"/>
    </location>
</feature>
<evidence type="ECO:0000256" key="1">
    <source>
        <dbReference type="SAM" id="MobiDB-lite"/>
    </source>
</evidence>
<dbReference type="Pfam" id="PF04909">
    <property type="entry name" value="Amidohydro_2"/>
    <property type="match status" value="1"/>
</dbReference>
<dbReference type="SUPFAM" id="SSF51556">
    <property type="entry name" value="Metallo-dependent hydrolases"/>
    <property type="match status" value="1"/>
</dbReference>